<dbReference type="Gene3D" id="3.30.160.660">
    <property type="match status" value="1"/>
</dbReference>
<proteinExistence type="predicted"/>
<gene>
    <name evidence="2" type="ORF">GCM10009037_04900</name>
</gene>
<evidence type="ECO:0000259" key="1">
    <source>
        <dbReference type="PROSITE" id="PS51664"/>
    </source>
</evidence>
<dbReference type="InterPro" id="IPR027624">
    <property type="entry name" value="TOMM_cyclo_SagD"/>
</dbReference>
<dbReference type="PANTHER" id="PTHR37809">
    <property type="entry name" value="RIBOSOMAL PROTEIN S12 METHYLTHIOTRANSFERASE ACCESSORY FACTOR YCAO"/>
    <property type="match status" value="1"/>
</dbReference>
<organism evidence="2 3">
    <name type="scientific">Halarchaeum grantii</name>
    <dbReference type="NCBI Taxonomy" id="1193105"/>
    <lineage>
        <taxon>Archaea</taxon>
        <taxon>Methanobacteriati</taxon>
        <taxon>Methanobacteriota</taxon>
        <taxon>Stenosarchaea group</taxon>
        <taxon>Halobacteria</taxon>
        <taxon>Halobacteriales</taxon>
        <taxon>Halobacteriaceae</taxon>
    </lineage>
</organism>
<dbReference type="PROSITE" id="PS51664">
    <property type="entry name" value="YCAO"/>
    <property type="match status" value="1"/>
</dbReference>
<name>A0A830EZ80_9EURY</name>
<dbReference type="Pfam" id="PF02624">
    <property type="entry name" value="YcaO"/>
    <property type="match status" value="1"/>
</dbReference>
<dbReference type="Gene3D" id="3.30.40.250">
    <property type="match status" value="1"/>
</dbReference>
<protein>
    <submittedName>
        <fullName evidence="2">Bacteriocin biosynthesis protein SagD</fullName>
    </submittedName>
</protein>
<dbReference type="EMBL" id="BMPF01000001">
    <property type="protein sequence ID" value="GGL24419.1"/>
    <property type="molecule type" value="Genomic_DNA"/>
</dbReference>
<dbReference type="InterPro" id="IPR003776">
    <property type="entry name" value="YcaO-like_dom"/>
</dbReference>
<reference evidence="2 3" key="1">
    <citation type="journal article" date="2019" name="Int. J. Syst. Evol. Microbiol.">
        <title>The Global Catalogue of Microorganisms (GCM) 10K type strain sequencing project: providing services to taxonomists for standard genome sequencing and annotation.</title>
        <authorList>
            <consortium name="The Broad Institute Genomics Platform"/>
            <consortium name="The Broad Institute Genome Sequencing Center for Infectious Disease"/>
            <person name="Wu L."/>
            <person name="Ma J."/>
        </authorList>
    </citation>
    <scope>NUCLEOTIDE SEQUENCE [LARGE SCALE GENOMIC DNA]</scope>
    <source>
        <strain evidence="2 3">JCM 19585</strain>
    </source>
</reference>
<accession>A0A830EZ80</accession>
<evidence type="ECO:0000313" key="2">
    <source>
        <dbReference type="EMBL" id="GGL24419.1"/>
    </source>
</evidence>
<dbReference type="RefSeq" id="WP_188878207.1">
    <property type="nucleotide sequence ID" value="NZ_BMPF01000001.1"/>
</dbReference>
<comment type="caution">
    <text evidence="2">The sequence shown here is derived from an EMBL/GenBank/DDBJ whole genome shotgun (WGS) entry which is preliminary data.</text>
</comment>
<dbReference type="PANTHER" id="PTHR37809:SF1">
    <property type="entry name" value="RIBOSOMAL PROTEIN S12 METHYLTHIOTRANSFERASE ACCESSORY FACTOR YCAO"/>
    <property type="match status" value="1"/>
</dbReference>
<dbReference type="AlphaFoldDB" id="A0A830EZ80"/>
<keyword evidence="3" id="KW-1185">Reference proteome</keyword>
<dbReference type="NCBIfam" id="TIGR03604">
    <property type="entry name" value="TOMM_cyclo_SagD"/>
    <property type="match status" value="1"/>
</dbReference>
<dbReference type="Gene3D" id="3.30.1330.230">
    <property type="match status" value="1"/>
</dbReference>
<feature type="domain" description="YcaO" evidence="1">
    <location>
        <begin position="235"/>
        <end position="572"/>
    </location>
</feature>
<dbReference type="OrthoDB" id="7433at2157"/>
<sequence>MSRTYAVVGSGAAADAARAALDDAALEDAGADLTAVADTDVAVVVGLTGSDGFAAASGRARDGATPWVACEVGGLGGHPLANVDAAVSAFTPDSGCFACLHRRVAATDPERADTPSAARSSVRYAGALAGKRALDLLEDPSLGGTTTEVPHAEHAFTPAPFCDCGSHERYGDPGRDHAETSLADATAKAEAAVDARAGVVTDVGERETYPAPYYMATTADTAAVGEQSSQGLAAGVGRDWDDAFVKAVGEGLERYAAAVYRGSDFDVAKPTHPDALSPDAFVRPADAPRVERDATMRWVSGVDLSTREEALLPAEFVHFPPPEESLKPALTTGLGLGNHATQALLSGLYETVERDATMLAWYSTFDPLALDVADDAYETLARRAGAEGLEVTALLCTQDVDVPVVAVAVHREDEWPRFALGSAASLDAGAAATGALCEAIQNWIELRDMGRERATNEQGAIGEYAAFPPEARAFVDADASVSLEDVGPDAVPEGTDELDAVLDRLADAGLDAYASDLTTRDVASVGFRAVRVLVPEAQPLFFGDAYFGERARDVPAQLGFEADLERRHHPFP</sequence>
<evidence type="ECO:0000313" key="3">
    <source>
        <dbReference type="Proteomes" id="UP000628840"/>
    </source>
</evidence>
<dbReference type="Proteomes" id="UP000628840">
    <property type="component" value="Unassembled WGS sequence"/>
</dbReference>